<accession>A0ABW3SZN0</accession>
<dbReference type="EMBL" id="JBHTLQ010000008">
    <property type="protein sequence ID" value="MFD1189947.1"/>
    <property type="molecule type" value="Genomic_DNA"/>
</dbReference>
<dbReference type="RefSeq" id="WP_377352843.1">
    <property type="nucleotide sequence ID" value="NZ_JBHTLQ010000008.1"/>
</dbReference>
<evidence type="ECO:0000313" key="2">
    <source>
        <dbReference type="EMBL" id="MFD1189947.1"/>
    </source>
</evidence>
<name>A0ABW3SZN0_9CAUL</name>
<feature type="domain" description="NADP-dependent oxidoreductase" evidence="1">
    <location>
        <begin position="14"/>
        <end position="318"/>
    </location>
</feature>
<dbReference type="Proteomes" id="UP001597216">
    <property type="component" value="Unassembled WGS sequence"/>
</dbReference>
<comment type="caution">
    <text evidence="2">The sequence shown here is derived from an EMBL/GenBank/DDBJ whole genome shotgun (WGS) entry which is preliminary data.</text>
</comment>
<dbReference type="InterPro" id="IPR023210">
    <property type="entry name" value="NADP_OxRdtase_dom"/>
</dbReference>
<gene>
    <name evidence="2" type="ORF">ACFQ27_05090</name>
</gene>
<sequence>MRTATLGKLGDVSRLCLGGGIGQIWGETTAEEARATVHAAVDAGITVIDCAPMYRNAERFVGEAFAGRPPQGVKFTTKHQLGTPAPGAAAAALEASVDASLAAMRLERIDLFFLHSNIHRDGFTYAFGDSAKAQFSTDWTTYAAEVIPAMQALQAKGKIAHWGITGIGVPSAVLDAIAHETKPAVVQVIANLMDSPGALKRYAEPARPREVAAAAKAAGLGVMGIRAVQAGALTAAVDRELSANNPDRLDYERAAPFRALCQRWGADPAYVAHRYALSLPNYDTLVLGVKNRAELAMGLKAEADGPYSAEEMGEIDTLGLA</sequence>
<dbReference type="PANTHER" id="PTHR42686:SF1">
    <property type="entry name" value="GH17980P-RELATED"/>
    <property type="match status" value="1"/>
</dbReference>
<dbReference type="Gene3D" id="3.20.20.100">
    <property type="entry name" value="NADP-dependent oxidoreductase domain"/>
    <property type="match status" value="1"/>
</dbReference>
<proteinExistence type="predicted"/>
<dbReference type="SUPFAM" id="SSF51430">
    <property type="entry name" value="NAD(P)-linked oxidoreductase"/>
    <property type="match status" value="1"/>
</dbReference>
<evidence type="ECO:0000259" key="1">
    <source>
        <dbReference type="Pfam" id="PF00248"/>
    </source>
</evidence>
<dbReference type="PANTHER" id="PTHR42686">
    <property type="entry name" value="GH17980P-RELATED"/>
    <property type="match status" value="1"/>
</dbReference>
<dbReference type="InterPro" id="IPR036812">
    <property type="entry name" value="NAD(P)_OxRdtase_dom_sf"/>
</dbReference>
<keyword evidence="3" id="KW-1185">Reference proteome</keyword>
<organism evidence="2 3">
    <name type="scientific">Phenylobacterium conjunctum</name>
    <dbReference type="NCBI Taxonomy" id="1298959"/>
    <lineage>
        <taxon>Bacteria</taxon>
        <taxon>Pseudomonadati</taxon>
        <taxon>Pseudomonadota</taxon>
        <taxon>Alphaproteobacteria</taxon>
        <taxon>Caulobacterales</taxon>
        <taxon>Caulobacteraceae</taxon>
        <taxon>Phenylobacterium</taxon>
    </lineage>
</organism>
<dbReference type="Pfam" id="PF00248">
    <property type="entry name" value="Aldo_ket_red"/>
    <property type="match status" value="1"/>
</dbReference>
<reference evidence="3" key="1">
    <citation type="journal article" date="2019" name="Int. J. Syst. Evol. Microbiol.">
        <title>The Global Catalogue of Microorganisms (GCM) 10K type strain sequencing project: providing services to taxonomists for standard genome sequencing and annotation.</title>
        <authorList>
            <consortium name="The Broad Institute Genomics Platform"/>
            <consortium name="The Broad Institute Genome Sequencing Center for Infectious Disease"/>
            <person name="Wu L."/>
            <person name="Ma J."/>
        </authorList>
    </citation>
    <scope>NUCLEOTIDE SEQUENCE [LARGE SCALE GENOMIC DNA]</scope>
    <source>
        <strain evidence="3">CCUG 55074</strain>
    </source>
</reference>
<protein>
    <submittedName>
        <fullName evidence="2">Aldo/keto reductase</fullName>
    </submittedName>
</protein>
<dbReference type="InterPro" id="IPR020471">
    <property type="entry name" value="AKR"/>
</dbReference>
<evidence type="ECO:0000313" key="3">
    <source>
        <dbReference type="Proteomes" id="UP001597216"/>
    </source>
</evidence>